<keyword evidence="6 12" id="KW-0067">ATP-binding</keyword>
<comment type="similarity">
    <text evidence="2 12">Belongs to the class-I aminoacyl-tRNA synthetase family.</text>
</comment>
<dbReference type="FunFam" id="1.10.10.830:FF:000005">
    <property type="entry name" value="Mitochondrial isoleucyl-tRNA synthetase"/>
    <property type="match status" value="1"/>
</dbReference>
<evidence type="ECO:0000256" key="9">
    <source>
        <dbReference type="ARBA" id="ARBA00032665"/>
    </source>
</evidence>
<dbReference type="FunFam" id="3.40.50.620:FF:000111">
    <property type="entry name" value="Mitochondrial isoleucyl-tRNA synthetase"/>
    <property type="match status" value="1"/>
</dbReference>
<sequence length="996" mass="114754">MPRLIFSIINKRYLAKHAYQKTLNLPKTKFPNRSNLDTTFRELIPKSSQEVYKEQLDSFFGEFSKLSTDDDKLEFVKEKLFILHDGPPYANGDLHLGHALNKVLKDIINRYQLSQGKYIFYKPGWDCHGLPIETKALKDLNAQQVDLISPLKIRSLALKHAQKAMKKQRQTFEHFAILTDWDTPYVTMDKDYENNQLKTFKEMFEKGLIKRQNKPVYWGTETRTALAEGELEYNENHKSVAAYVKFPLVKESEIDLCKKLGITGDLPIYCLIWTSTPWTLFSNRAICFNEEFSYSLLRIGEELIIVETDSIDKLELPSESYTVIKQFQGTDLHGLYYQNRLLNDKVHRPLLNGVHVTSGTGTGLVHTAPGHGQDDYLIGIKNNLEIYSPVDHQGRYQLNELPESVRSILKDEEDTSVGRQVLDVETAKVILQKLNDLNLLYKSHDYTHSYPYDWRSKKPVIIRATPQWFADLHDVKDLALESIKRVKFYPERGYSRLSSFIKSRNEWCISRQRSWGIPILSFHKKSEPDSILMNSETLAHAMKTIEKKGINSWFNSKDDDMKEWLPEKYHGVAHEYCRSQDTMDVWFDSGSSWNVIKDFYEKSLKLTKLPSPLYQVCLEGSDQHRGWFQSSLLTKVASSNVPIAPYEEVITHGFTLDENGLKMSKSIGNTISPEAIIQGDQNLGLPALGVDGLRYLVAQSNFTTDIVAGPTVMKHVGEALKKIRLAFRYLLSNLQKSQDFNLLPIEQLRRVDQFALYKMNELLDTTRHHYQNYNFSKVLIALQYHLNNDLSAFYFDISKDTLYSDGISFLKRKQVQTTLFHILNSYRAILAPILPVMVQEVWKHTPEEWLQGLGLADISPMRGKWPRFEVNTEIHNSFENFELRLLELFQKEFKRLSQEENITKTAQTYVTIFSDLPLPFTSSELCDILQASAVNIIKGDSGNSSLPAVELGNGSRLQILVEQSKQHVCPRCWKANSAEEDELCDRCEEVVSELTP</sequence>
<dbReference type="GO" id="GO:0005739">
    <property type="term" value="C:mitochondrion"/>
    <property type="evidence" value="ECO:0007669"/>
    <property type="project" value="UniProtKB-SubCell"/>
</dbReference>
<evidence type="ECO:0000256" key="1">
    <source>
        <dbReference type="ARBA" id="ARBA00004173"/>
    </source>
</evidence>
<keyword evidence="5 12" id="KW-0547">Nucleotide-binding</keyword>
<dbReference type="InterPro" id="IPR001412">
    <property type="entry name" value="aa-tRNA-synth_I_CS"/>
</dbReference>
<dbReference type="EC" id="6.1.1.5" evidence="3"/>
<dbReference type="InterPro" id="IPR014729">
    <property type="entry name" value="Rossmann-like_a/b/a_fold"/>
</dbReference>
<keyword evidence="7 12" id="KW-0648">Protein biosynthesis</keyword>
<dbReference type="InterPro" id="IPR002301">
    <property type="entry name" value="Ile-tRNA-ligase"/>
</dbReference>
<dbReference type="GO" id="GO:0004822">
    <property type="term" value="F:isoleucine-tRNA ligase activity"/>
    <property type="evidence" value="ECO:0007669"/>
    <property type="project" value="UniProtKB-EC"/>
</dbReference>
<evidence type="ECO:0000256" key="6">
    <source>
        <dbReference type="ARBA" id="ARBA00022840"/>
    </source>
</evidence>
<dbReference type="GO" id="GO:0005524">
    <property type="term" value="F:ATP binding"/>
    <property type="evidence" value="ECO:0007669"/>
    <property type="project" value="UniProtKB-KW"/>
</dbReference>
<dbReference type="PANTHER" id="PTHR42765">
    <property type="entry name" value="SOLEUCYL-TRNA SYNTHETASE"/>
    <property type="match status" value="1"/>
</dbReference>
<dbReference type="InterPro" id="IPR050081">
    <property type="entry name" value="Ile-tRNA_ligase"/>
</dbReference>
<comment type="subcellular location">
    <subcellularLocation>
        <location evidence="1">Mitochondrion</location>
    </subcellularLocation>
</comment>
<gene>
    <name evidence="15" type="primary">SUVC16G2360</name>
    <name evidence="15" type="ORF">SUVC_16G2360</name>
</gene>
<dbReference type="SUPFAM" id="SSF52374">
    <property type="entry name" value="Nucleotidylyl transferase"/>
    <property type="match status" value="1"/>
</dbReference>
<dbReference type="Pfam" id="PF00133">
    <property type="entry name" value="tRNA-synt_1"/>
    <property type="match status" value="1"/>
</dbReference>
<evidence type="ECO:0000256" key="8">
    <source>
        <dbReference type="ARBA" id="ARBA00023146"/>
    </source>
</evidence>
<dbReference type="Gene3D" id="1.10.10.830">
    <property type="entry name" value="Ile-tRNA synthetase CP2 domain-like"/>
    <property type="match status" value="1"/>
</dbReference>
<dbReference type="AlphaFoldDB" id="A0AA35NLC1"/>
<evidence type="ECO:0000256" key="4">
    <source>
        <dbReference type="ARBA" id="ARBA00022598"/>
    </source>
</evidence>
<dbReference type="EMBL" id="OX365927">
    <property type="protein sequence ID" value="CAI4053203.1"/>
    <property type="molecule type" value="Genomic_DNA"/>
</dbReference>
<dbReference type="GO" id="GO:0006428">
    <property type="term" value="P:isoleucyl-tRNA aminoacylation"/>
    <property type="evidence" value="ECO:0007669"/>
    <property type="project" value="InterPro"/>
</dbReference>
<dbReference type="Pfam" id="PF08264">
    <property type="entry name" value="Anticodon_1"/>
    <property type="match status" value="1"/>
</dbReference>
<keyword evidence="4 12" id="KW-0436">Ligase</keyword>
<dbReference type="PRINTS" id="PR00984">
    <property type="entry name" value="TRNASYNTHILE"/>
</dbReference>
<evidence type="ECO:0000256" key="11">
    <source>
        <dbReference type="ARBA" id="ARBA00068280"/>
    </source>
</evidence>
<evidence type="ECO:0000256" key="12">
    <source>
        <dbReference type="RuleBase" id="RU363035"/>
    </source>
</evidence>
<evidence type="ECO:0000313" key="15">
    <source>
        <dbReference type="EMBL" id="CAI4053203.1"/>
    </source>
</evidence>
<dbReference type="InterPro" id="IPR009008">
    <property type="entry name" value="Val/Leu/Ile-tRNA-synth_edit"/>
</dbReference>
<dbReference type="PANTHER" id="PTHR42765:SF1">
    <property type="entry name" value="ISOLEUCINE--TRNA LIGASE, MITOCHONDRIAL"/>
    <property type="match status" value="1"/>
</dbReference>
<feature type="domain" description="Aminoacyl-tRNA synthetase class Ia" evidence="13">
    <location>
        <begin position="78"/>
        <end position="706"/>
    </location>
</feature>
<dbReference type="InterPro" id="IPR009080">
    <property type="entry name" value="tRNAsynth_Ia_anticodon-bd"/>
</dbReference>
<dbReference type="NCBIfam" id="TIGR00392">
    <property type="entry name" value="ileS"/>
    <property type="match status" value="1"/>
</dbReference>
<evidence type="ECO:0000256" key="10">
    <source>
        <dbReference type="ARBA" id="ARBA00048359"/>
    </source>
</evidence>
<dbReference type="FunFam" id="3.90.740.10:FF:000029">
    <property type="entry name" value="Mitochondrial isoleucyl-tRNA synthetase"/>
    <property type="match status" value="1"/>
</dbReference>
<dbReference type="InterPro" id="IPR013155">
    <property type="entry name" value="M/V/L/I-tRNA-synth_anticd-bd"/>
</dbReference>
<dbReference type="SUPFAM" id="SSF50677">
    <property type="entry name" value="ValRS/IleRS/LeuRS editing domain"/>
    <property type="match status" value="1"/>
</dbReference>
<dbReference type="Gene3D" id="3.40.50.620">
    <property type="entry name" value="HUPs"/>
    <property type="match status" value="2"/>
</dbReference>
<dbReference type="Gene3D" id="3.90.740.10">
    <property type="entry name" value="Valyl/Leucyl/Isoleucyl-tRNA synthetase, editing domain"/>
    <property type="match status" value="1"/>
</dbReference>
<keyword evidence="8 12" id="KW-0030">Aminoacyl-tRNA synthetase</keyword>
<dbReference type="Proteomes" id="UP001162090">
    <property type="component" value="Chromosome 16"/>
</dbReference>
<evidence type="ECO:0000259" key="14">
    <source>
        <dbReference type="Pfam" id="PF08264"/>
    </source>
</evidence>
<dbReference type="GO" id="GO:0032543">
    <property type="term" value="P:mitochondrial translation"/>
    <property type="evidence" value="ECO:0007669"/>
    <property type="project" value="TreeGrafter"/>
</dbReference>
<protein>
    <recommendedName>
        <fullName evidence="11">Isoleucine--tRNA ligase, mitochondrial</fullName>
        <ecNumber evidence="3">6.1.1.5</ecNumber>
    </recommendedName>
    <alternativeName>
        <fullName evidence="9">Isoleucyl-tRNA synthetase</fullName>
    </alternativeName>
</protein>
<organism evidence="15 16">
    <name type="scientific">Saccharomyces uvarum</name>
    <name type="common">Yeast</name>
    <name type="synonym">Saccharomyces bayanus var. uvarum</name>
    <dbReference type="NCBI Taxonomy" id="230603"/>
    <lineage>
        <taxon>Eukaryota</taxon>
        <taxon>Fungi</taxon>
        <taxon>Dikarya</taxon>
        <taxon>Ascomycota</taxon>
        <taxon>Saccharomycotina</taxon>
        <taxon>Saccharomycetes</taxon>
        <taxon>Saccharomycetales</taxon>
        <taxon>Saccharomycetaceae</taxon>
        <taxon>Saccharomyces</taxon>
    </lineage>
</organism>
<accession>A0AA35NLC1</accession>
<dbReference type="Gene3D" id="1.10.730.20">
    <property type="match status" value="1"/>
</dbReference>
<dbReference type="GO" id="GO:0002161">
    <property type="term" value="F:aminoacyl-tRNA deacylase activity"/>
    <property type="evidence" value="ECO:0007669"/>
    <property type="project" value="InterPro"/>
</dbReference>
<evidence type="ECO:0000256" key="3">
    <source>
        <dbReference type="ARBA" id="ARBA00013165"/>
    </source>
</evidence>
<feature type="domain" description="Methionyl/Valyl/Leucyl/Isoleucyl-tRNA synthetase anticodon-binding" evidence="14">
    <location>
        <begin position="752"/>
        <end position="873"/>
    </location>
</feature>
<name>A0AA35NLC1_SACUV</name>
<evidence type="ECO:0000256" key="2">
    <source>
        <dbReference type="ARBA" id="ARBA00005594"/>
    </source>
</evidence>
<evidence type="ECO:0000256" key="7">
    <source>
        <dbReference type="ARBA" id="ARBA00022917"/>
    </source>
</evidence>
<dbReference type="InterPro" id="IPR002300">
    <property type="entry name" value="aa-tRNA-synth_Ia"/>
</dbReference>
<comment type="catalytic activity">
    <reaction evidence="10">
        <text>tRNA(Ile) + L-isoleucine + ATP = L-isoleucyl-tRNA(Ile) + AMP + diphosphate</text>
        <dbReference type="Rhea" id="RHEA:11060"/>
        <dbReference type="Rhea" id="RHEA-COMP:9666"/>
        <dbReference type="Rhea" id="RHEA-COMP:9695"/>
        <dbReference type="ChEBI" id="CHEBI:30616"/>
        <dbReference type="ChEBI" id="CHEBI:33019"/>
        <dbReference type="ChEBI" id="CHEBI:58045"/>
        <dbReference type="ChEBI" id="CHEBI:78442"/>
        <dbReference type="ChEBI" id="CHEBI:78528"/>
        <dbReference type="ChEBI" id="CHEBI:456215"/>
        <dbReference type="EC" id="6.1.1.5"/>
    </reaction>
</comment>
<evidence type="ECO:0000313" key="16">
    <source>
        <dbReference type="Proteomes" id="UP001162090"/>
    </source>
</evidence>
<dbReference type="PROSITE" id="PS00178">
    <property type="entry name" value="AA_TRNA_LIGASE_I"/>
    <property type="match status" value="1"/>
</dbReference>
<proteinExistence type="inferred from homology"/>
<evidence type="ECO:0000259" key="13">
    <source>
        <dbReference type="Pfam" id="PF00133"/>
    </source>
</evidence>
<evidence type="ECO:0000256" key="5">
    <source>
        <dbReference type="ARBA" id="ARBA00022741"/>
    </source>
</evidence>
<dbReference type="CDD" id="cd07960">
    <property type="entry name" value="Anticodon_Ia_Ile_BEm"/>
    <property type="match status" value="1"/>
</dbReference>
<dbReference type="SUPFAM" id="SSF47323">
    <property type="entry name" value="Anticodon-binding domain of a subclass of class I aminoacyl-tRNA synthetases"/>
    <property type="match status" value="1"/>
</dbReference>
<dbReference type="GO" id="GO:0000049">
    <property type="term" value="F:tRNA binding"/>
    <property type="evidence" value="ECO:0007669"/>
    <property type="project" value="InterPro"/>
</dbReference>
<dbReference type="InterPro" id="IPR033708">
    <property type="entry name" value="Anticodon_Ile_BEm"/>
</dbReference>
<reference evidence="15" key="1">
    <citation type="submission" date="2022-10" db="EMBL/GenBank/DDBJ databases">
        <authorList>
            <person name="Byrne P K."/>
        </authorList>
    </citation>
    <scope>NUCLEOTIDE SEQUENCE</scope>
    <source>
        <strain evidence="15">CBS7001</strain>
    </source>
</reference>